<dbReference type="Gene3D" id="3.30.70.1210">
    <property type="entry name" value="Crispr-associated protein, domain 2"/>
    <property type="match status" value="1"/>
</dbReference>
<dbReference type="RefSeq" id="WP_344263603.1">
    <property type="nucleotide sequence ID" value="NZ_BAAAMJ010000038.1"/>
</dbReference>
<evidence type="ECO:0000256" key="1">
    <source>
        <dbReference type="SAM" id="MobiDB-lite"/>
    </source>
</evidence>
<dbReference type="Pfam" id="PF08798">
    <property type="entry name" value="CRISPR_assoc"/>
    <property type="match status" value="1"/>
</dbReference>
<dbReference type="SUPFAM" id="SSF117987">
    <property type="entry name" value="CRISPR-associated protein"/>
    <property type="match status" value="2"/>
</dbReference>
<dbReference type="Gene3D" id="3.30.70.1200">
    <property type="entry name" value="Crispr-associated protein, domain 1"/>
    <property type="match status" value="1"/>
</dbReference>
<sequence>MHLTRFRFNTARAGARRLLSSPQRLHAAVMAGFPDLLPGDTTTPGSPRVLWRADHNARAEVLLYIVSPTAPDLTHLVEQAGWPAAAQPGWKTHDYASFLARLTPGSTWNFRLTANPVHSIRREDGEPTKRTAHRTPHHQVGWLVERQDALGIRLLERPAHLRGPRERHEHLQVVVHDRHRREFDKTTAPGQNVATGPDGRPQARKRNRVTMVTATFDGLLEVTDPDALRHTLTTGVGRGKAYGCGLMTLAPAPDTAPAGATS</sequence>
<gene>
    <name evidence="2" type="primary">cas6e_2</name>
    <name evidence="2" type="ORF">GCM10009716_35850</name>
</gene>
<dbReference type="NCBIfam" id="TIGR01907">
    <property type="entry name" value="casE_Cse3"/>
    <property type="match status" value="1"/>
</dbReference>
<keyword evidence="3" id="KW-1185">Reference proteome</keyword>
<dbReference type="EMBL" id="BAAAMJ010000038">
    <property type="protein sequence ID" value="GAA1924418.1"/>
    <property type="molecule type" value="Genomic_DNA"/>
</dbReference>
<dbReference type="InterPro" id="IPR010179">
    <property type="entry name" value="CRISPR-assoc_prot_Cse3"/>
</dbReference>
<dbReference type="Proteomes" id="UP001501303">
    <property type="component" value="Unassembled WGS sequence"/>
</dbReference>
<dbReference type="CDD" id="cd09727">
    <property type="entry name" value="Cas6_I-E"/>
    <property type="match status" value="1"/>
</dbReference>
<protein>
    <submittedName>
        <fullName evidence="2">Type I-E CRISPR-associated protein Cas6/Cse3/CasE</fullName>
    </submittedName>
</protein>
<comment type="caution">
    <text evidence="2">The sequence shown here is derived from an EMBL/GenBank/DDBJ whole genome shotgun (WGS) entry which is preliminary data.</text>
</comment>
<feature type="region of interest" description="Disordered" evidence="1">
    <location>
        <begin position="178"/>
        <end position="204"/>
    </location>
</feature>
<accession>A0ABP5AXR9</accession>
<evidence type="ECO:0000313" key="3">
    <source>
        <dbReference type="Proteomes" id="UP001501303"/>
    </source>
</evidence>
<proteinExistence type="predicted"/>
<evidence type="ECO:0000313" key="2">
    <source>
        <dbReference type="EMBL" id="GAA1924418.1"/>
    </source>
</evidence>
<name>A0ABP5AXR9_9ACTN</name>
<organism evidence="2 3">
    <name type="scientific">Streptomyces sodiiphilus</name>
    <dbReference type="NCBI Taxonomy" id="226217"/>
    <lineage>
        <taxon>Bacteria</taxon>
        <taxon>Bacillati</taxon>
        <taxon>Actinomycetota</taxon>
        <taxon>Actinomycetes</taxon>
        <taxon>Kitasatosporales</taxon>
        <taxon>Streptomycetaceae</taxon>
        <taxon>Streptomyces</taxon>
    </lineage>
</organism>
<dbReference type="SMART" id="SM01101">
    <property type="entry name" value="CRISPR_assoc"/>
    <property type="match status" value="1"/>
</dbReference>
<reference evidence="3" key="1">
    <citation type="journal article" date="2019" name="Int. J. Syst. Evol. Microbiol.">
        <title>The Global Catalogue of Microorganisms (GCM) 10K type strain sequencing project: providing services to taxonomists for standard genome sequencing and annotation.</title>
        <authorList>
            <consortium name="The Broad Institute Genomics Platform"/>
            <consortium name="The Broad Institute Genome Sequencing Center for Infectious Disease"/>
            <person name="Wu L."/>
            <person name="Ma J."/>
        </authorList>
    </citation>
    <scope>NUCLEOTIDE SEQUENCE [LARGE SCALE GENOMIC DNA]</scope>
    <source>
        <strain evidence="3">JCM 13581</strain>
    </source>
</reference>